<gene>
    <name evidence="2" type="ORF">S03H2_21992</name>
</gene>
<dbReference type="InterPro" id="IPR003797">
    <property type="entry name" value="DegV"/>
</dbReference>
<feature type="non-terminal residue" evidence="2">
    <location>
        <position position="216"/>
    </location>
</feature>
<dbReference type="PANTHER" id="PTHR33434:SF2">
    <property type="entry name" value="FATTY ACID-BINDING PROTEIN TM_1468"/>
    <property type="match status" value="1"/>
</dbReference>
<dbReference type="EMBL" id="BARU01011774">
    <property type="protein sequence ID" value="GAH33151.1"/>
    <property type="molecule type" value="Genomic_DNA"/>
</dbReference>
<protein>
    <recommendedName>
        <fullName evidence="3">DegV family protein</fullName>
    </recommendedName>
</protein>
<name>X1EIK2_9ZZZZ</name>
<dbReference type="SUPFAM" id="SSF82549">
    <property type="entry name" value="DAK1/DegV-like"/>
    <property type="match status" value="1"/>
</dbReference>
<evidence type="ECO:0000313" key="2">
    <source>
        <dbReference type="EMBL" id="GAH33151.1"/>
    </source>
</evidence>
<evidence type="ECO:0000256" key="1">
    <source>
        <dbReference type="ARBA" id="ARBA00023121"/>
    </source>
</evidence>
<keyword evidence="1" id="KW-0446">Lipid-binding</keyword>
<dbReference type="Pfam" id="PF02645">
    <property type="entry name" value="DegV"/>
    <property type="match status" value="1"/>
</dbReference>
<dbReference type="Gene3D" id="3.40.50.10170">
    <property type="match status" value="1"/>
</dbReference>
<dbReference type="PANTHER" id="PTHR33434">
    <property type="entry name" value="DEGV DOMAIN-CONTAINING PROTEIN DR_1986-RELATED"/>
    <property type="match status" value="1"/>
</dbReference>
<reference evidence="2" key="1">
    <citation type="journal article" date="2014" name="Front. Microbiol.">
        <title>High frequency of phylogenetically diverse reductive dehalogenase-homologous genes in deep subseafloor sedimentary metagenomes.</title>
        <authorList>
            <person name="Kawai M."/>
            <person name="Futagami T."/>
            <person name="Toyoda A."/>
            <person name="Takaki Y."/>
            <person name="Nishi S."/>
            <person name="Hori S."/>
            <person name="Arai W."/>
            <person name="Tsubouchi T."/>
            <person name="Morono Y."/>
            <person name="Uchiyama I."/>
            <person name="Ito T."/>
            <person name="Fujiyama A."/>
            <person name="Inagaki F."/>
            <person name="Takami H."/>
        </authorList>
    </citation>
    <scope>NUCLEOTIDE SEQUENCE</scope>
    <source>
        <strain evidence="2">Expedition CK06-06</strain>
    </source>
</reference>
<dbReference type="PROSITE" id="PS51482">
    <property type="entry name" value="DEGV"/>
    <property type="match status" value="1"/>
</dbReference>
<accession>X1EIK2</accession>
<dbReference type="AlphaFoldDB" id="X1EIK2"/>
<proteinExistence type="predicted"/>
<dbReference type="NCBIfam" id="TIGR00762">
    <property type="entry name" value="DegV"/>
    <property type="match status" value="1"/>
</dbReference>
<sequence length="216" mass="24267">MKIGVITDSAADLPEELVEKHNIAIIPHVVYFDNKYWKLGVDISVDDYYSLIRNRDLIPPTTNPEPNDFAEKLKEGFEQHGYEHIFSVSVSSELSGSTFNAHRIAAKKFTGKVTVIDTQSASGVQGLIILKIFELSAKGVKIEEIEKYVNDIKKNYFLDVGFHTLDNVYKSGRLKSKFVLNLTKSIKIKPVAVMEKPGILQSTLPGFFTNKSMAKR</sequence>
<dbReference type="GO" id="GO:0008289">
    <property type="term" value="F:lipid binding"/>
    <property type="evidence" value="ECO:0007669"/>
    <property type="project" value="UniProtKB-KW"/>
</dbReference>
<organism evidence="2">
    <name type="scientific">marine sediment metagenome</name>
    <dbReference type="NCBI Taxonomy" id="412755"/>
    <lineage>
        <taxon>unclassified sequences</taxon>
        <taxon>metagenomes</taxon>
        <taxon>ecological metagenomes</taxon>
    </lineage>
</organism>
<comment type="caution">
    <text evidence="2">The sequence shown here is derived from an EMBL/GenBank/DDBJ whole genome shotgun (WGS) entry which is preliminary data.</text>
</comment>
<evidence type="ECO:0008006" key="3">
    <source>
        <dbReference type="Google" id="ProtNLM"/>
    </source>
</evidence>
<dbReference type="InterPro" id="IPR050270">
    <property type="entry name" value="DegV_domain_contain"/>
</dbReference>